<organism evidence="7">
    <name type="scientific">Rhodosorus marinus</name>
    <dbReference type="NCBI Taxonomy" id="101924"/>
    <lineage>
        <taxon>Eukaryota</taxon>
        <taxon>Rhodophyta</taxon>
        <taxon>Stylonematophyceae</taxon>
        <taxon>Stylonematales</taxon>
        <taxon>Stylonemataceae</taxon>
        <taxon>Rhodosorus</taxon>
    </lineage>
</organism>
<dbReference type="Pfam" id="PF10294">
    <property type="entry name" value="Methyltransf_16"/>
    <property type="match status" value="1"/>
</dbReference>
<dbReference type="InterPro" id="IPR029063">
    <property type="entry name" value="SAM-dependent_MTases_sf"/>
</dbReference>
<evidence type="ECO:0000313" key="5">
    <source>
        <dbReference type="EMBL" id="CAE0035395.1"/>
    </source>
</evidence>
<dbReference type="InterPro" id="IPR019410">
    <property type="entry name" value="Methyltransf_16"/>
</dbReference>
<proteinExistence type="predicted"/>
<reference evidence="7" key="1">
    <citation type="submission" date="2021-01" db="EMBL/GenBank/DDBJ databases">
        <authorList>
            <person name="Corre E."/>
            <person name="Pelletier E."/>
            <person name="Niang G."/>
            <person name="Scheremetjew M."/>
            <person name="Finn R."/>
            <person name="Kale V."/>
            <person name="Holt S."/>
            <person name="Cochrane G."/>
            <person name="Meng A."/>
            <person name="Brown T."/>
            <person name="Cohen L."/>
        </authorList>
    </citation>
    <scope>NUCLEOTIDE SEQUENCE</scope>
    <source>
        <strain evidence="7">CCMP 769</strain>
    </source>
</reference>
<evidence type="ECO:0000313" key="3">
    <source>
        <dbReference type="EMBL" id="CAE0035380.1"/>
    </source>
</evidence>
<dbReference type="SUPFAM" id="SSF53335">
    <property type="entry name" value="S-adenosyl-L-methionine-dependent methyltransferases"/>
    <property type="match status" value="1"/>
</dbReference>
<dbReference type="CDD" id="cd02440">
    <property type="entry name" value="AdoMet_MTases"/>
    <property type="match status" value="1"/>
</dbReference>
<evidence type="ECO:0000313" key="2">
    <source>
        <dbReference type="EMBL" id="CAE0035375.1"/>
    </source>
</evidence>
<dbReference type="PANTHER" id="PTHR14614:SF132">
    <property type="entry name" value="PROTEIN-LYSINE METHYLTRANSFERASE C42C1.13"/>
    <property type="match status" value="1"/>
</dbReference>
<dbReference type="EMBL" id="HBHW01004579">
    <property type="protein sequence ID" value="CAE0035413.1"/>
    <property type="molecule type" value="Transcribed_RNA"/>
</dbReference>
<dbReference type="EMBL" id="HBHW01004546">
    <property type="protein sequence ID" value="CAE0035380.1"/>
    <property type="molecule type" value="Transcribed_RNA"/>
</dbReference>
<dbReference type="PANTHER" id="PTHR14614">
    <property type="entry name" value="HEPATOCELLULAR CARCINOMA-ASSOCIATED ANTIGEN"/>
    <property type="match status" value="1"/>
</dbReference>
<evidence type="ECO:0008006" key="9">
    <source>
        <dbReference type="Google" id="ProtNLM"/>
    </source>
</evidence>
<dbReference type="EMBL" id="HBHW01004541">
    <property type="protein sequence ID" value="CAE0035375.1"/>
    <property type="molecule type" value="Transcribed_RNA"/>
</dbReference>
<dbReference type="EMBL" id="HBHW01004532">
    <property type="protein sequence ID" value="CAE0035366.1"/>
    <property type="molecule type" value="Transcribed_RNA"/>
</dbReference>
<protein>
    <recommendedName>
        <fullName evidence="9">Calmodulin-lysine N-methyltransferase</fullName>
    </recommendedName>
</protein>
<name>A0A7S3E718_9RHOD</name>
<evidence type="ECO:0000313" key="6">
    <source>
        <dbReference type="EMBL" id="CAE0035399.1"/>
    </source>
</evidence>
<dbReference type="EMBL" id="HBHW01004565">
    <property type="protein sequence ID" value="CAE0035399.1"/>
    <property type="molecule type" value="Transcribed_RNA"/>
</dbReference>
<evidence type="ECO:0000313" key="7">
    <source>
        <dbReference type="EMBL" id="CAE0035406.1"/>
    </source>
</evidence>
<evidence type="ECO:0000313" key="4">
    <source>
        <dbReference type="EMBL" id="CAE0035385.1"/>
    </source>
</evidence>
<sequence length="252" mass="27809">MSCPEEHLDRDLYYVSQPEILSDEPISKSFRTELLGASVVVCCDAKLFGVAGEFWQVNWLVTSSLVKTCGFDSLRGLNVLELGAGTGALSVAMAKLGAHVCATDLPELFPLFQENSHANGLLVQNEGVQVASENRGRLMFRSLRWGADTLLQENFQLILGSELLYWGGWSLFDEDPQPGLIRVLASECAKGSVAILVGFSREPRREQHFFEQIAARGVQVRFISPTERTKGKVFVAILSMGKFDTSDCMRQG</sequence>
<accession>A0A7S3E718</accession>
<dbReference type="EMBL" id="HBHW01004572">
    <property type="protein sequence ID" value="CAE0035406.1"/>
    <property type="molecule type" value="Transcribed_RNA"/>
</dbReference>
<evidence type="ECO:0000313" key="8">
    <source>
        <dbReference type="EMBL" id="CAE0035413.1"/>
    </source>
</evidence>
<dbReference type="EMBL" id="HBHW01004551">
    <property type="protein sequence ID" value="CAE0035385.1"/>
    <property type="molecule type" value="Transcribed_RNA"/>
</dbReference>
<gene>
    <name evidence="1" type="ORF">RMAR00112_LOCUS3312</name>
    <name evidence="2" type="ORF">RMAR00112_LOCUS3321</name>
    <name evidence="3" type="ORF">RMAR00112_LOCUS3326</name>
    <name evidence="4" type="ORF">RMAR00112_LOCUS3331</name>
    <name evidence="5" type="ORF">RMAR00112_LOCUS3341</name>
    <name evidence="6" type="ORF">RMAR00112_LOCUS3345</name>
    <name evidence="7" type="ORF">RMAR00112_LOCUS3352</name>
    <name evidence="8" type="ORF">RMAR00112_LOCUS3359</name>
</gene>
<dbReference type="EMBL" id="HBHW01004561">
    <property type="protein sequence ID" value="CAE0035395.1"/>
    <property type="molecule type" value="Transcribed_RNA"/>
</dbReference>
<dbReference type="Gene3D" id="3.40.50.150">
    <property type="entry name" value="Vaccinia Virus protein VP39"/>
    <property type="match status" value="1"/>
</dbReference>
<dbReference type="AlphaFoldDB" id="A0A7S3E718"/>
<evidence type="ECO:0000313" key="1">
    <source>
        <dbReference type="EMBL" id="CAE0035366.1"/>
    </source>
</evidence>